<comment type="caution">
    <text evidence="2">The sequence shown here is derived from an EMBL/GenBank/DDBJ whole genome shotgun (WGS) entry which is preliminary data.</text>
</comment>
<name>A0AAP0RM74_LIQFO</name>
<feature type="region of interest" description="Disordered" evidence="1">
    <location>
        <begin position="475"/>
        <end position="497"/>
    </location>
</feature>
<dbReference type="EMBL" id="JBBPBK010000008">
    <property type="protein sequence ID" value="KAK9279407.1"/>
    <property type="molecule type" value="Genomic_DNA"/>
</dbReference>
<feature type="compositionally biased region" description="Basic residues" evidence="1">
    <location>
        <begin position="1121"/>
        <end position="1131"/>
    </location>
</feature>
<dbReference type="PANTHER" id="PTHR31115">
    <property type="entry name" value="OS05G0107300 PROTEIN"/>
    <property type="match status" value="1"/>
</dbReference>
<feature type="compositionally biased region" description="Polar residues" evidence="1">
    <location>
        <begin position="1148"/>
        <end position="1169"/>
    </location>
</feature>
<evidence type="ECO:0000256" key="1">
    <source>
        <dbReference type="SAM" id="MobiDB-lite"/>
    </source>
</evidence>
<feature type="region of interest" description="Disordered" evidence="1">
    <location>
        <begin position="248"/>
        <end position="284"/>
    </location>
</feature>
<evidence type="ECO:0000313" key="2">
    <source>
        <dbReference type="EMBL" id="KAK9279407.1"/>
    </source>
</evidence>
<dbReference type="PANTHER" id="PTHR31115:SF4">
    <property type="entry name" value="SPECTRIN BETA CHAIN, BRAIN"/>
    <property type="match status" value="1"/>
</dbReference>
<dbReference type="AlphaFoldDB" id="A0AAP0RM74"/>
<dbReference type="Proteomes" id="UP001415857">
    <property type="component" value="Unassembled WGS sequence"/>
</dbReference>
<reference evidence="2 3" key="1">
    <citation type="journal article" date="2024" name="Plant J.">
        <title>Genome sequences and population genomics reveal climatic adaptation and genomic divergence between two closely related sweetgum species.</title>
        <authorList>
            <person name="Xu W.Q."/>
            <person name="Ren C.Q."/>
            <person name="Zhang X.Y."/>
            <person name="Comes H.P."/>
            <person name="Liu X.H."/>
            <person name="Li Y.G."/>
            <person name="Kettle C.J."/>
            <person name="Jalonen R."/>
            <person name="Gaisberger H."/>
            <person name="Ma Y.Z."/>
            <person name="Qiu Y.X."/>
        </authorList>
    </citation>
    <scope>NUCLEOTIDE SEQUENCE [LARGE SCALE GENOMIC DNA]</scope>
    <source>
        <strain evidence="2">Hangzhou</strain>
    </source>
</reference>
<gene>
    <name evidence="2" type="ORF">L1049_013086</name>
</gene>
<feature type="compositionally biased region" description="Polar residues" evidence="1">
    <location>
        <begin position="267"/>
        <end position="277"/>
    </location>
</feature>
<feature type="compositionally biased region" description="Basic and acidic residues" evidence="1">
    <location>
        <begin position="1015"/>
        <end position="1031"/>
    </location>
</feature>
<feature type="compositionally biased region" description="Basic and acidic residues" evidence="1">
    <location>
        <begin position="1085"/>
        <end position="1098"/>
    </location>
</feature>
<feature type="region of interest" description="Disordered" evidence="1">
    <location>
        <begin position="158"/>
        <end position="179"/>
    </location>
</feature>
<feature type="region of interest" description="Disordered" evidence="1">
    <location>
        <begin position="391"/>
        <end position="417"/>
    </location>
</feature>
<accession>A0AAP0RM74</accession>
<feature type="region of interest" description="Disordered" evidence="1">
    <location>
        <begin position="1082"/>
        <end position="1189"/>
    </location>
</feature>
<feature type="region of interest" description="Disordered" evidence="1">
    <location>
        <begin position="550"/>
        <end position="608"/>
    </location>
</feature>
<feature type="region of interest" description="Disordered" evidence="1">
    <location>
        <begin position="1006"/>
        <end position="1031"/>
    </location>
</feature>
<sequence length="1254" mass="137819">MFSSRNNSTRGNAMLSSDMPPLPQCLPLEPIKFGSQKCNRSGELRRVLGFPLGSKTEDHSFVVAHSKPPPSVAPEELKHFKESVLNTSRKARDRAKKFGESLFKLDEFREAQGSKKRQRTDLLPNERSGRANLSKMGSEIHGNLLEIGTRRLEDRSKSVGLKKRVRTSMADGRADGRSTSISRQLMITEKDKDMVRADCEGSVQIEEKIRRLPVGGEGWDKKMKKKRSVGAVVNRVINGDREVKRAMNLKQSADSKLRSSDAHGFRSRSSPGVSGNNRLDDSFEPASSTACTVLRNELESGPLLKDRTTMVEQRVVAKGNKKTNIYGDNPVGSPRMVIKGKVSRAPRTGSVMAVDSSPDFHPSSGTLEGWKQPTSVNRVSLLGVANNHKGPMSTNSSSHPMARWSGQRPHKASRTRRENLVTPVSNLVEAQSSSKGFANSDISAGITSNGDNGSVISRNLDDNAPKFKMELENVPSSVGLSESEESGAGEIKLKEKGTDSSEIALNAVHKVPTRKSKMLIKKEIGDGVQRQGRSGRSMFLMSAAVPPVREKLENLPMMKQLRSTRPGSDKSKSKSGRPPSKKLTDQKAFAHSGQVQNGGFSDFTGESDDDHEELLAAAKSAHNASKLACSSPFWREVESFFAPVSSEDTSYLKLQQRFVEELSESLSQIFGNEYNVLGVLTHEEVSLCSGEKQGSHSNQESAKADALINTSCGKFDVGRRLDKVTPLYQRVLSALIEDASEEFYHHSEGKNMSFHRIARLIDFLVKRVLPLTRLGTQACVILYITMKRWQEDDGLSHSDVGFVPEICQNDLDGLQPRQINISGISSSNCQYQLMCVDDRLLLELQSIGLYPETLPNLAEGEEVINQNIIELEEGLYEQVGKKKKNLTKIDDAIQNGRDAERRDIEQVAMNQLVEMAYKKQMACRGSNTSKSVVRKVTKKAALAFVKRTLARCQKFDNTGRSCFSEPALRDVIFSATPCSTEAKSVDCVGSGTASNTYNEVCNHQTEARGSGADSRTLERHDSYSDNLDRDSSDAIQPIIHSSEQAFSKHEPALNKEKREVNLDDVVGSTSSRVMSALGSTALGEVKARRSERERDLSRDILTSNSVSTAGRSSLGSFKGERKTKSKSKQKTNHSSTTGNGFPERLTESTHPLSPSVRGSSQSVANGSNKVSREVGLPSPVGIPKNSSKATEETIDFASLQLHEFDSIEELGPSNEPGVHQDLDSWFNFDVDGLHEHFSQGLEVPMDDLSELNLV</sequence>
<feature type="compositionally biased region" description="Basic and acidic residues" evidence="1">
    <location>
        <begin position="253"/>
        <end position="264"/>
    </location>
</feature>
<organism evidence="2 3">
    <name type="scientific">Liquidambar formosana</name>
    <name type="common">Formosan gum</name>
    <dbReference type="NCBI Taxonomy" id="63359"/>
    <lineage>
        <taxon>Eukaryota</taxon>
        <taxon>Viridiplantae</taxon>
        <taxon>Streptophyta</taxon>
        <taxon>Embryophyta</taxon>
        <taxon>Tracheophyta</taxon>
        <taxon>Spermatophyta</taxon>
        <taxon>Magnoliopsida</taxon>
        <taxon>eudicotyledons</taxon>
        <taxon>Gunneridae</taxon>
        <taxon>Pentapetalae</taxon>
        <taxon>Saxifragales</taxon>
        <taxon>Altingiaceae</taxon>
        <taxon>Liquidambar</taxon>
    </lineage>
</organism>
<feature type="compositionally biased region" description="Polar residues" evidence="1">
    <location>
        <begin position="1100"/>
        <end position="1115"/>
    </location>
</feature>
<proteinExistence type="predicted"/>
<keyword evidence="3" id="KW-1185">Reference proteome</keyword>
<protein>
    <submittedName>
        <fullName evidence="2">Uncharacterized protein</fullName>
    </submittedName>
</protein>
<evidence type="ECO:0000313" key="3">
    <source>
        <dbReference type="Proteomes" id="UP001415857"/>
    </source>
</evidence>